<keyword evidence="1" id="KW-1185">Reference proteome</keyword>
<dbReference type="AlphaFoldDB" id="A0A915JGA6"/>
<protein>
    <submittedName>
        <fullName evidence="2">Ribosomal protein L11</fullName>
    </submittedName>
</protein>
<accession>A0A915JGA6</accession>
<dbReference type="Proteomes" id="UP000887565">
    <property type="component" value="Unplaced"/>
</dbReference>
<evidence type="ECO:0000313" key="2">
    <source>
        <dbReference type="WBParaSite" id="nRc.2.0.1.t25324-RA"/>
    </source>
</evidence>
<organism evidence="1 2">
    <name type="scientific">Romanomermis culicivorax</name>
    <name type="common">Nematode worm</name>
    <dbReference type="NCBI Taxonomy" id="13658"/>
    <lineage>
        <taxon>Eukaryota</taxon>
        <taxon>Metazoa</taxon>
        <taxon>Ecdysozoa</taxon>
        <taxon>Nematoda</taxon>
        <taxon>Enoplea</taxon>
        <taxon>Dorylaimia</taxon>
        <taxon>Mermithida</taxon>
        <taxon>Mermithoidea</taxon>
        <taxon>Mermithidae</taxon>
        <taxon>Romanomermis</taxon>
    </lineage>
</organism>
<dbReference type="WBParaSite" id="nRc.2.0.1.t25324-RA">
    <property type="protein sequence ID" value="nRc.2.0.1.t25324-RA"/>
    <property type="gene ID" value="nRc.2.0.1.g25324"/>
</dbReference>
<sequence>MLYKTFYKKPYLKLENFCAIMQSTATSGNNMKQHENKKDIKMPPRIKDAMKIQVEVVPGKRGQRISC</sequence>
<name>A0A915JGA6_ROMCU</name>
<evidence type="ECO:0000313" key="1">
    <source>
        <dbReference type="Proteomes" id="UP000887565"/>
    </source>
</evidence>
<proteinExistence type="predicted"/>
<reference evidence="2" key="1">
    <citation type="submission" date="2022-11" db="UniProtKB">
        <authorList>
            <consortium name="WormBaseParasite"/>
        </authorList>
    </citation>
    <scope>IDENTIFICATION</scope>
</reference>